<organism evidence="1 2">
    <name type="scientific">Methylocella silvestris (strain DSM 15510 / CIP 108128 / LMG 27833 / NCIMB 13906 / BL2)</name>
    <dbReference type="NCBI Taxonomy" id="395965"/>
    <lineage>
        <taxon>Bacteria</taxon>
        <taxon>Pseudomonadati</taxon>
        <taxon>Pseudomonadota</taxon>
        <taxon>Alphaproteobacteria</taxon>
        <taxon>Hyphomicrobiales</taxon>
        <taxon>Beijerinckiaceae</taxon>
        <taxon>Methylocella</taxon>
    </lineage>
</organism>
<gene>
    <name evidence="1" type="ordered locus">Msil_2596</name>
</gene>
<sequence length="138" mass="14999">MRNRTLDALSVLLPAGALGVSVALAAVRAEALPVSGQSAAAGAAGSDEGIAARLKAIRDGVSQIVGDQPAQLEDKVEGYPNVLKAWWGNGGWRRRWGNGGWGWRNGGWRNGGWGWRNGGWAPWRNGWRNGGWRNWRNW</sequence>
<keyword evidence="2" id="KW-1185">Reference proteome</keyword>
<evidence type="ECO:0008006" key="3">
    <source>
        <dbReference type="Google" id="ProtNLM"/>
    </source>
</evidence>
<dbReference type="AlphaFoldDB" id="B8EQ29"/>
<dbReference type="InterPro" id="IPR026356">
    <property type="entry name" value="GrrA/OscA1_RiPP"/>
</dbReference>
<name>B8EQ29_METSB</name>
<dbReference type="RefSeq" id="WP_012591588.1">
    <property type="nucleotide sequence ID" value="NC_011666.1"/>
</dbReference>
<dbReference type="KEGG" id="msl:Msil_2596"/>
<dbReference type="HOGENOM" id="CLU_1852897_0_0_5"/>
<dbReference type="eggNOG" id="ENOG502ZSKC">
    <property type="taxonomic scope" value="Bacteria"/>
</dbReference>
<proteinExistence type="predicted"/>
<dbReference type="EMBL" id="CP001280">
    <property type="protein sequence ID" value="ACK51519.1"/>
    <property type="molecule type" value="Genomic_DNA"/>
</dbReference>
<protein>
    <recommendedName>
        <fullName evidence="3">RSAM-associated Gly-rich repeat protein</fullName>
    </recommendedName>
</protein>
<dbReference type="Proteomes" id="UP000002257">
    <property type="component" value="Chromosome"/>
</dbReference>
<evidence type="ECO:0000313" key="2">
    <source>
        <dbReference type="Proteomes" id="UP000002257"/>
    </source>
</evidence>
<accession>B8EQ29</accession>
<reference evidence="1 2" key="1">
    <citation type="journal article" date="2010" name="J. Bacteriol.">
        <title>Complete genome sequence of the aerobic facultative methanotroph Methylocella silvestris BL2.</title>
        <authorList>
            <person name="Chen Y."/>
            <person name="Crombie A."/>
            <person name="Rahman M.T."/>
            <person name="Dedysh S.N."/>
            <person name="Liesack W."/>
            <person name="Stott M.B."/>
            <person name="Alam M."/>
            <person name="Theisen A.R."/>
            <person name="Murrell J.C."/>
            <person name="Dunfield P.F."/>
        </authorList>
    </citation>
    <scope>NUCLEOTIDE SEQUENCE [LARGE SCALE GENOMIC DNA]</scope>
    <source>
        <strain evidence="2">DSM 15510 / CIP 108128 / LMG 27833 / NCIMB 13906 / BL2</strain>
    </source>
</reference>
<evidence type="ECO:0000313" key="1">
    <source>
        <dbReference type="EMBL" id="ACK51519.1"/>
    </source>
</evidence>
<dbReference type="NCBIfam" id="TIGR04260">
    <property type="entry name" value="Cyano_gly_rpt"/>
    <property type="match status" value="1"/>
</dbReference>